<dbReference type="Proteomes" id="UP000298652">
    <property type="component" value="Chromosome 1"/>
</dbReference>
<accession>A0A4U6WCE3</accession>
<dbReference type="EMBL" id="CM016552">
    <property type="protein sequence ID" value="TKW38659.1"/>
    <property type="molecule type" value="Genomic_DNA"/>
</dbReference>
<protein>
    <submittedName>
        <fullName evidence="2">Uncharacterized protein</fullName>
    </submittedName>
</protein>
<reference evidence="2" key="1">
    <citation type="submission" date="2019-03" db="EMBL/GenBank/DDBJ databases">
        <title>WGS assembly of Setaria viridis.</title>
        <authorList>
            <person name="Huang P."/>
            <person name="Jenkins J."/>
            <person name="Grimwood J."/>
            <person name="Barry K."/>
            <person name="Healey A."/>
            <person name="Mamidi S."/>
            <person name="Sreedasyam A."/>
            <person name="Shu S."/>
            <person name="Feldman M."/>
            <person name="Wu J."/>
            <person name="Yu Y."/>
            <person name="Chen C."/>
            <person name="Johnson J."/>
            <person name="Rokhsar D."/>
            <person name="Baxter I."/>
            <person name="Schmutz J."/>
            <person name="Brutnell T."/>
            <person name="Kellogg E."/>
        </authorList>
    </citation>
    <scope>NUCLEOTIDE SEQUENCE [LARGE SCALE GENOMIC DNA]</scope>
</reference>
<dbReference type="Gramene" id="TKW38659">
    <property type="protein sequence ID" value="TKW38659"/>
    <property type="gene ID" value="SEVIR_1G129965v2"/>
</dbReference>
<organism evidence="2 3">
    <name type="scientific">Setaria viridis</name>
    <name type="common">Green bristlegrass</name>
    <name type="synonym">Setaria italica subsp. viridis</name>
    <dbReference type="NCBI Taxonomy" id="4556"/>
    <lineage>
        <taxon>Eukaryota</taxon>
        <taxon>Viridiplantae</taxon>
        <taxon>Streptophyta</taxon>
        <taxon>Embryophyta</taxon>
        <taxon>Tracheophyta</taxon>
        <taxon>Spermatophyta</taxon>
        <taxon>Magnoliopsida</taxon>
        <taxon>Liliopsida</taxon>
        <taxon>Poales</taxon>
        <taxon>Poaceae</taxon>
        <taxon>PACMAD clade</taxon>
        <taxon>Panicoideae</taxon>
        <taxon>Panicodae</taxon>
        <taxon>Paniceae</taxon>
        <taxon>Cenchrinae</taxon>
        <taxon>Setaria</taxon>
    </lineage>
</organism>
<gene>
    <name evidence="2" type="ORF">SEVIR_1G129965v2</name>
</gene>
<dbReference type="AlphaFoldDB" id="A0A4U6WCE3"/>
<evidence type="ECO:0000256" key="1">
    <source>
        <dbReference type="SAM" id="MobiDB-lite"/>
    </source>
</evidence>
<evidence type="ECO:0000313" key="2">
    <source>
        <dbReference type="EMBL" id="TKW38659.1"/>
    </source>
</evidence>
<feature type="region of interest" description="Disordered" evidence="1">
    <location>
        <begin position="1"/>
        <end position="65"/>
    </location>
</feature>
<sequence>MRAGGDGNRPRHTVRPGVWCGTAPSPRRAQAVSGACAHSAEHPGRRAVGLRQQDPLLVRPGPGDRHRRGELCPVADPIAVRVRTMQCHVRFLQMQRLVLPVMLCSGTAALGPGPPCCLLAAGEQARSGQQRRGSSQCRLLPG</sequence>
<keyword evidence="3" id="KW-1185">Reference proteome</keyword>
<proteinExistence type="predicted"/>
<evidence type="ECO:0000313" key="3">
    <source>
        <dbReference type="Proteomes" id="UP000298652"/>
    </source>
</evidence>
<name>A0A4U6WCE3_SETVI</name>